<name>A0A4Y9FBF4_9DEIN</name>
<evidence type="ECO:0000313" key="2">
    <source>
        <dbReference type="Proteomes" id="UP000297668"/>
    </source>
</evidence>
<gene>
    <name evidence="1" type="ORF">E0687_07215</name>
</gene>
<sequence>MRRFFFDFEGQRIPVRRDEATEFYEVDAAGALISKRPLVMLLGDGSWAVEGREFYLNRLGNKTLYQVVHVEYEIELHQQRGLYGQLRRRVLVTKVSDWDEVEAEVKEALRLRLEEA</sequence>
<organism evidence="1 2">
    <name type="scientific">Thermus tengchongensis</name>
    <dbReference type="NCBI Taxonomy" id="1214928"/>
    <lineage>
        <taxon>Bacteria</taxon>
        <taxon>Thermotogati</taxon>
        <taxon>Deinococcota</taxon>
        <taxon>Deinococci</taxon>
        <taxon>Thermales</taxon>
        <taxon>Thermaceae</taxon>
        <taxon>Thermus</taxon>
    </lineage>
</organism>
<reference evidence="1 2" key="1">
    <citation type="submission" date="2019-03" db="EMBL/GenBank/DDBJ databases">
        <title>Thermus tengchongensis species for the arsenic transformation mechanism.</title>
        <authorList>
            <person name="Yuan G.C."/>
        </authorList>
    </citation>
    <scope>NUCLEOTIDE SEQUENCE [LARGE SCALE GENOMIC DNA]</scope>
    <source>
        <strain evidence="1 2">15W</strain>
    </source>
</reference>
<dbReference type="EMBL" id="SJZF01000011">
    <property type="protein sequence ID" value="TFU26172.1"/>
    <property type="molecule type" value="Genomic_DNA"/>
</dbReference>
<evidence type="ECO:0000313" key="1">
    <source>
        <dbReference type="EMBL" id="TFU26172.1"/>
    </source>
</evidence>
<dbReference type="Proteomes" id="UP000297668">
    <property type="component" value="Unassembled WGS sequence"/>
</dbReference>
<dbReference type="AlphaFoldDB" id="A0A4Y9FBF4"/>
<proteinExistence type="predicted"/>
<accession>A0A4Y9FBF4</accession>
<comment type="caution">
    <text evidence="1">The sequence shown here is derived from an EMBL/GenBank/DDBJ whole genome shotgun (WGS) entry which is preliminary data.</text>
</comment>
<protein>
    <submittedName>
        <fullName evidence="1">Uncharacterized protein</fullName>
    </submittedName>
</protein>
<dbReference type="RefSeq" id="WP_135260289.1">
    <property type="nucleotide sequence ID" value="NZ_SJZF01000011.1"/>
</dbReference>